<dbReference type="EMBL" id="JBEYRS010000012">
    <property type="protein sequence ID" value="MEW2365615.1"/>
    <property type="molecule type" value="Genomic_DNA"/>
</dbReference>
<comment type="caution">
    <text evidence="1">The sequence shown here is derived from an EMBL/GenBank/DDBJ whole genome shotgun (WGS) entry which is preliminary data.</text>
</comment>
<dbReference type="Pfam" id="PF21848">
    <property type="entry name" value="DUF6907"/>
    <property type="match status" value="1"/>
</dbReference>
<dbReference type="Proteomes" id="UP001553843">
    <property type="component" value="Unassembled WGS sequence"/>
</dbReference>
<proteinExistence type="predicted"/>
<name>A0ABV3M1M5_9ACTN</name>
<gene>
    <name evidence="1" type="ORF">AB0887_27150</name>
</gene>
<keyword evidence="2" id="KW-1185">Reference proteome</keyword>
<dbReference type="InterPro" id="IPR054202">
    <property type="entry name" value="DUF6907"/>
</dbReference>
<sequence>MAVPSFLGDNDAHYSWWARIECDPSSDDERMSAAHLIVGDESTFEARITVEMADQLADDLIAFATAVRDMARVARVANEADAG</sequence>
<evidence type="ECO:0000313" key="2">
    <source>
        <dbReference type="Proteomes" id="UP001553843"/>
    </source>
</evidence>
<organism evidence="1 2">
    <name type="scientific">Streptomyces huasconensis</name>
    <dbReference type="NCBI Taxonomy" id="1854574"/>
    <lineage>
        <taxon>Bacteria</taxon>
        <taxon>Bacillati</taxon>
        <taxon>Actinomycetota</taxon>
        <taxon>Actinomycetes</taxon>
        <taxon>Kitasatosporales</taxon>
        <taxon>Streptomycetaceae</taxon>
        <taxon>Streptomyces</taxon>
    </lineage>
</organism>
<reference evidence="1 2" key="1">
    <citation type="submission" date="2024-06" db="EMBL/GenBank/DDBJ databases">
        <title>The Natural Products Discovery Center: Release of the First 8490 Sequenced Strains for Exploring Actinobacteria Biosynthetic Diversity.</title>
        <authorList>
            <person name="Kalkreuter E."/>
            <person name="Kautsar S.A."/>
            <person name="Yang D."/>
            <person name="Bader C.D."/>
            <person name="Teijaro C.N."/>
            <person name="Fluegel L."/>
            <person name="Davis C.M."/>
            <person name="Simpson J.R."/>
            <person name="Lauterbach L."/>
            <person name="Steele A.D."/>
            <person name="Gui C."/>
            <person name="Meng S."/>
            <person name="Li G."/>
            <person name="Viehrig K."/>
            <person name="Ye F."/>
            <person name="Su P."/>
            <person name="Kiefer A.F."/>
            <person name="Nichols A."/>
            <person name="Cepeda A.J."/>
            <person name="Yan W."/>
            <person name="Fan B."/>
            <person name="Jiang Y."/>
            <person name="Adhikari A."/>
            <person name="Zheng C.-J."/>
            <person name="Schuster L."/>
            <person name="Cowan T.M."/>
            <person name="Smanski M.J."/>
            <person name="Chevrette M.G."/>
            <person name="De Carvalho L.P.S."/>
            <person name="Shen B."/>
        </authorList>
    </citation>
    <scope>NUCLEOTIDE SEQUENCE [LARGE SCALE GENOMIC DNA]</scope>
    <source>
        <strain evidence="1 2">NPDC047833</strain>
    </source>
</reference>
<accession>A0ABV3M1M5</accession>
<protein>
    <submittedName>
        <fullName evidence="1">Uncharacterized protein</fullName>
    </submittedName>
</protein>
<evidence type="ECO:0000313" key="1">
    <source>
        <dbReference type="EMBL" id="MEW2365615.1"/>
    </source>
</evidence>